<accession>A0AAV1XWD9</accession>
<feature type="region of interest" description="Disordered" evidence="1">
    <location>
        <begin position="45"/>
        <end position="69"/>
    </location>
</feature>
<evidence type="ECO:0000313" key="2">
    <source>
        <dbReference type="EMBL" id="CAL0326125.1"/>
    </source>
</evidence>
<proteinExistence type="predicted"/>
<evidence type="ECO:0000256" key="1">
    <source>
        <dbReference type="SAM" id="MobiDB-lite"/>
    </source>
</evidence>
<gene>
    <name evidence="2" type="ORF">LLUT_LOCUS27185</name>
</gene>
<feature type="region of interest" description="Disordered" evidence="1">
    <location>
        <begin position="82"/>
        <end position="103"/>
    </location>
</feature>
<name>A0AAV1XWD9_LUPLU</name>
<dbReference type="Proteomes" id="UP001497480">
    <property type="component" value="Unassembled WGS sequence"/>
</dbReference>
<organism evidence="2 3">
    <name type="scientific">Lupinus luteus</name>
    <name type="common">European yellow lupine</name>
    <dbReference type="NCBI Taxonomy" id="3873"/>
    <lineage>
        <taxon>Eukaryota</taxon>
        <taxon>Viridiplantae</taxon>
        <taxon>Streptophyta</taxon>
        <taxon>Embryophyta</taxon>
        <taxon>Tracheophyta</taxon>
        <taxon>Spermatophyta</taxon>
        <taxon>Magnoliopsida</taxon>
        <taxon>eudicotyledons</taxon>
        <taxon>Gunneridae</taxon>
        <taxon>Pentapetalae</taxon>
        <taxon>rosids</taxon>
        <taxon>fabids</taxon>
        <taxon>Fabales</taxon>
        <taxon>Fabaceae</taxon>
        <taxon>Papilionoideae</taxon>
        <taxon>50 kb inversion clade</taxon>
        <taxon>genistoids sensu lato</taxon>
        <taxon>core genistoids</taxon>
        <taxon>Genisteae</taxon>
        <taxon>Lupinus</taxon>
    </lineage>
</organism>
<protein>
    <submittedName>
        <fullName evidence="2">Uncharacterized protein</fullName>
    </submittedName>
</protein>
<reference evidence="2 3" key="1">
    <citation type="submission" date="2024-03" db="EMBL/GenBank/DDBJ databases">
        <authorList>
            <person name="Martinez-Hernandez J."/>
        </authorList>
    </citation>
    <scope>NUCLEOTIDE SEQUENCE [LARGE SCALE GENOMIC DNA]</scope>
</reference>
<keyword evidence="3" id="KW-1185">Reference proteome</keyword>
<dbReference type="AlphaFoldDB" id="A0AAV1XWD9"/>
<evidence type="ECO:0000313" key="3">
    <source>
        <dbReference type="Proteomes" id="UP001497480"/>
    </source>
</evidence>
<dbReference type="EMBL" id="CAXHTB010000019">
    <property type="protein sequence ID" value="CAL0326125.1"/>
    <property type="molecule type" value="Genomic_DNA"/>
</dbReference>
<sequence>MLETYSYPKSHYTPFFLHLSNINPHYTTFQISLSLRHHNHHVPPPLHRPTTHSLYHPHPNPHPLPKFQTFLPPQLSELPTLNLRNQQSKTRPTHLSRFNLNRC</sequence>
<comment type="caution">
    <text evidence="2">The sequence shown here is derived from an EMBL/GenBank/DDBJ whole genome shotgun (WGS) entry which is preliminary data.</text>
</comment>